<evidence type="ECO:0000256" key="3">
    <source>
        <dbReference type="ARBA" id="ARBA00022840"/>
    </source>
</evidence>
<evidence type="ECO:0000313" key="8">
    <source>
        <dbReference type="Proteomes" id="UP000032360"/>
    </source>
</evidence>
<dbReference type="InterPro" id="IPR003439">
    <property type="entry name" value="ABC_transporter-like_ATP-bd"/>
</dbReference>
<dbReference type="InterPro" id="IPR003593">
    <property type="entry name" value="AAA+_ATPase"/>
</dbReference>
<gene>
    <name evidence="7" type="primary">pstB3</name>
    <name evidence="7" type="ORF">AXFE_20820</name>
</gene>
<keyword evidence="1" id="KW-0813">Transport</keyword>
<evidence type="ECO:0000256" key="5">
    <source>
        <dbReference type="SAM" id="MobiDB-lite"/>
    </source>
</evidence>
<dbReference type="Proteomes" id="UP000032360">
    <property type="component" value="Unassembled WGS sequence"/>
</dbReference>
<dbReference type="EC" id="3.6.3.27" evidence="7"/>
<sequence>MKDLVIDREEDPGNKTSQRTDVSTSRTILNVRHLDIGFGDKHVIQDVNLAMPTGSIVSLIGPTGSGKTTFLRSVNRLNDKVSGFWTKGSINLLDQEVLSKEIDLLELRRQVGMLFQRPNPFPMSIKDNVLAGIKAHKMAPRAAYKEIVQDALEKVGLWKAVYDRLDDSPFRLSGGQQQLLCLARSLAVQPKVLLLDEPTSALDPISVEAVENLFSKLVPEITFIVVTHSLAQAKRISDYTMFFFDGKLMESGVTSEIFENPQMPETQFYISGRIG</sequence>
<dbReference type="GO" id="GO:0016020">
    <property type="term" value="C:membrane"/>
    <property type="evidence" value="ECO:0007669"/>
    <property type="project" value="InterPro"/>
</dbReference>
<feature type="region of interest" description="Disordered" evidence="5">
    <location>
        <begin position="1"/>
        <end position="22"/>
    </location>
</feature>
<dbReference type="InterPro" id="IPR027417">
    <property type="entry name" value="P-loop_NTPase"/>
</dbReference>
<accession>A0A0D8HGG4</accession>
<name>A0A0D8HGG4_9ACTN</name>
<dbReference type="PROSITE" id="PS00211">
    <property type="entry name" value="ABC_TRANSPORTER_1"/>
    <property type="match status" value="1"/>
</dbReference>
<dbReference type="PROSITE" id="PS50893">
    <property type="entry name" value="ABC_TRANSPORTER_2"/>
    <property type="match status" value="1"/>
</dbReference>
<dbReference type="SMART" id="SM00382">
    <property type="entry name" value="AAA"/>
    <property type="match status" value="1"/>
</dbReference>
<dbReference type="PANTHER" id="PTHR43423:SF1">
    <property type="entry name" value="ABC TRANSPORTER I FAMILY MEMBER 17"/>
    <property type="match status" value="1"/>
</dbReference>
<dbReference type="Gene3D" id="3.40.50.300">
    <property type="entry name" value="P-loop containing nucleotide triphosphate hydrolases"/>
    <property type="match status" value="1"/>
</dbReference>
<protein>
    <submittedName>
        <fullName evidence="7">Phosphate import ATP-binding protein PstB 3</fullName>
        <ecNumber evidence="7">3.6.3.27</ecNumber>
    </submittedName>
</protein>
<dbReference type="InterPro" id="IPR005670">
    <property type="entry name" value="PstB-like"/>
</dbReference>
<keyword evidence="8" id="KW-1185">Reference proteome</keyword>
<dbReference type="STRING" id="1280514.AXFE_20820"/>
<keyword evidence="3 7" id="KW-0067">ATP-binding</keyword>
<dbReference type="GO" id="GO:0005315">
    <property type="term" value="F:phosphate transmembrane transporter activity"/>
    <property type="evidence" value="ECO:0007669"/>
    <property type="project" value="InterPro"/>
</dbReference>
<keyword evidence="2" id="KW-0547">Nucleotide-binding</keyword>
<dbReference type="AlphaFoldDB" id="A0A0D8HGG4"/>
<dbReference type="InterPro" id="IPR017871">
    <property type="entry name" value="ABC_transporter-like_CS"/>
</dbReference>
<dbReference type="CDD" id="cd03260">
    <property type="entry name" value="ABC_PstB_phosphate_transporter"/>
    <property type="match status" value="1"/>
</dbReference>
<dbReference type="GO" id="GO:0005524">
    <property type="term" value="F:ATP binding"/>
    <property type="evidence" value="ECO:0007669"/>
    <property type="project" value="UniProtKB-KW"/>
</dbReference>
<evidence type="ECO:0000256" key="1">
    <source>
        <dbReference type="ARBA" id="ARBA00022448"/>
    </source>
</evidence>
<dbReference type="RefSeq" id="WP_082058651.1">
    <property type="nucleotide sequence ID" value="NZ_JXYS01000066.1"/>
</dbReference>
<keyword evidence="7" id="KW-0378">Hydrolase</keyword>
<organism evidence="7 8">
    <name type="scientific">Acidithrix ferrooxidans</name>
    <dbReference type="NCBI Taxonomy" id="1280514"/>
    <lineage>
        <taxon>Bacteria</taxon>
        <taxon>Bacillati</taxon>
        <taxon>Actinomycetota</taxon>
        <taxon>Acidimicrobiia</taxon>
        <taxon>Acidimicrobiales</taxon>
        <taxon>Acidimicrobiaceae</taxon>
        <taxon>Acidithrix</taxon>
    </lineage>
</organism>
<proteinExistence type="predicted"/>
<evidence type="ECO:0000259" key="6">
    <source>
        <dbReference type="PROSITE" id="PS50893"/>
    </source>
</evidence>
<dbReference type="SUPFAM" id="SSF52540">
    <property type="entry name" value="P-loop containing nucleoside triphosphate hydrolases"/>
    <property type="match status" value="1"/>
</dbReference>
<evidence type="ECO:0000313" key="7">
    <source>
        <dbReference type="EMBL" id="KJF17085.1"/>
    </source>
</evidence>
<keyword evidence="4" id="KW-1278">Translocase</keyword>
<dbReference type="GO" id="GO:0035435">
    <property type="term" value="P:phosphate ion transmembrane transport"/>
    <property type="evidence" value="ECO:0007669"/>
    <property type="project" value="InterPro"/>
</dbReference>
<dbReference type="GO" id="GO:0016887">
    <property type="term" value="F:ATP hydrolysis activity"/>
    <property type="evidence" value="ECO:0007669"/>
    <property type="project" value="InterPro"/>
</dbReference>
<dbReference type="OrthoDB" id="7838608at2"/>
<evidence type="ECO:0000256" key="4">
    <source>
        <dbReference type="ARBA" id="ARBA00022967"/>
    </source>
</evidence>
<comment type="caution">
    <text evidence="7">The sequence shown here is derived from an EMBL/GenBank/DDBJ whole genome shotgun (WGS) entry which is preliminary data.</text>
</comment>
<dbReference type="EMBL" id="JXYS01000066">
    <property type="protein sequence ID" value="KJF17085.1"/>
    <property type="molecule type" value="Genomic_DNA"/>
</dbReference>
<dbReference type="PANTHER" id="PTHR43423">
    <property type="entry name" value="ABC TRANSPORTER I FAMILY MEMBER 17"/>
    <property type="match status" value="1"/>
</dbReference>
<feature type="domain" description="ABC transporter" evidence="6">
    <location>
        <begin position="29"/>
        <end position="270"/>
    </location>
</feature>
<feature type="compositionally biased region" description="Basic and acidic residues" evidence="5">
    <location>
        <begin position="1"/>
        <end position="13"/>
    </location>
</feature>
<evidence type="ECO:0000256" key="2">
    <source>
        <dbReference type="ARBA" id="ARBA00022741"/>
    </source>
</evidence>
<dbReference type="PATRIC" id="fig|1280514.3.peg.2725"/>
<reference evidence="7 8" key="1">
    <citation type="submission" date="2015-01" db="EMBL/GenBank/DDBJ databases">
        <title>Draft genome of the acidophilic iron oxidizer Acidithrix ferrooxidans strain Py-F3.</title>
        <authorList>
            <person name="Poehlein A."/>
            <person name="Eisen S."/>
            <person name="Schloemann M."/>
            <person name="Johnson B.D."/>
            <person name="Daniel R."/>
            <person name="Muehling M."/>
        </authorList>
    </citation>
    <scope>NUCLEOTIDE SEQUENCE [LARGE SCALE GENOMIC DNA]</scope>
    <source>
        <strain evidence="7 8">Py-F3</strain>
    </source>
</reference>
<dbReference type="Pfam" id="PF00005">
    <property type="entry name" value="ABC_tran"/>
    <property type="match status" value="1"/>
</dbReference>